<feature type="transmembrane region" description="Helical" evidence="1">
    <location>
        <begin position="193"/>
        <end position="223"/>
    </location>
</feature>
<feature type="transmembrane region" description="Helical" evidence="1">
    <location>
        <begin position="65"/>
        <end position="87"/>
    </location>
</feature>
<feature type="transmembrane region" description="Helical" evidence="1">
    <location>
        <begin position="235"/>
        <end position="256"/>
    </location>
</feature>
<feature type="transmembrane region" description="Helical" evidence="1">
    <location>
        <begin position="107"/>
        <end position="129"/>
    </location>
</feature>
<feature type="transmembrane region" description="Helical" evidence="1">
    <location>
        <begin position="34"/>
        <end position="53"/>
    </location>
</feature>
<name>A0A643K367_9EURY</name>
<proteinExistence type="predicted"/>
<feature type="transmembrane region" description="Helical" evidence="1">
    <location>
        <begin position="6"/>
        <end position="27"/>
    </location>
</feature>
<evidence type="ECO:0000313" key="2">
    <source>
        <dbReference type="EMBL" id="KAB1189212.1"/>
    </source>
</evidence>
<keyword evidence="1" id="KW-1133">Transmembrane helix</keyword>
<organism evidence="2">
    <name type="scientific">Haloferax sp. CBA1149</name>
    <dbReference type="NCBI Taxonomy" id="2650753"/>
    <lineage>
        <taxon>Archaea</taxon>
        <taxon>Methanobacteriati</taxon>
        <taxon>Methanobacteriota</taxon>
        <taxon>Stenosarchaea group</taxon>
        <taxon>Halobacteria</taxon>
        <taxon>Halobacteriales</taxon>
        <taxon>Haloferacaceae</taxon>
        <taxon>Haloferax</taxon>
    </lineage>
</organism>
<accession>A0A643K367</accession>
<dbReference type="InterPro" id="IPR010387">
    <property type="entry name" value="QueT"/>
</dbReference>
<dbReference type="EMBL" id="VZUS01000001">
    <property type="protein sequence ID" value="KAB1189212.1"/>
    <property type="molecule type" value="Genomic_DNA"/>
</dbReference>
<comment type="caution">
    <text evidence="2">The sequence shown here is derived from an EMBL/GenBank/DDBJ whole genome shotgun (WGS) entry which is preliminary data.</text>
</comment>
<keyword evidence="1" id="KW-0812">Transmembrane</keyword>
<reference evidence="2" key="1">
    <citation type="submission" date="2019-09" db="EMBL/GenBank/DDBJ databases">
        <title>Genomic analysis of Haloferax sp. CBA1149.</title>
        <authorList>
            <person name="Roh S.W."/>
        </authorList>
    </citation>
    <scope>NUCLEOTIDE SEQUENCE</scope>
    <source>
        <strain evidence="2">CBA1149</strain>
    </source>
</reference>
<evidence type="ECO:0000256" key="1">
    <source>
        <dbReference type="SAM" id="Phobius"/>
    </source>
</evidence>
<protein>
    <submittedName>
        <fullName evidence="2">QueT transporter family protein</fullName>
    </submittedName>
</protein>
<keyword evidence="1" id="KW-0472">Membrane</keyword>
<gene>
    <name evidence="2" type="ORF">Hfx1149_04020</name>
</gene>
<feature type="transmembrane region" description="Helical" evidence="1">
    <location>
        <begin position="135"/>
        <end position="164"/>
    </location>
</feature>
<sequence>MLTVVIAAVYMAALIPFKGFVIVPGFTEVRPANVLPVALGLLFGPATAWGAAFGNLFSDAFGGTLTVGSVFGFVGNFFSGFVAYKLWGHLGRLSSHEKPNMRSLPQLVEFVVISFVSAAGTAAIIAWGVDLLGLFPFSVFALIISVNNFLAAAVIGPPILYLLYPRIEEAGLLYTEIMDETLMPDVPAQRRDVAAMGLAGVCTVWLVGGIVIGVAVVGVPFGIPDAGIQLGTGGSMLQAVFGAVAFILLLGFSAFAGGWQPGNSATGDPPPTGRSD</sequence>
<dbReference type="AlphaFoldDB" id="A0A643K367"/>
<dbReference type="Pfam" id="PF06177">
    <property type="entry name" value="QueT"/>
    <property type="match status" value="1"/>
</dbReference>